<dbReference type="PANTHER" id="PTHR30273">
    <property type="entry name" value="PERIPLASMIC SIGNAL SENSOR AND SIGMA FACTOR ACTIVATOR FECR-RELATED"/>
    <property type="match status" value="1"/>
</dbReference>
<evidence type="ECO:0000313" key="5">
    <source>
        <dbReference type="Proteomes" id="UP000192756"/>
    </source>
</evidence>
<evidence type="ECO:0000259" key="2">
    <source>
        <dbReference type="Pfam" id="PF04773"/>
    </source>
</evidence>
<organism evidence="4 5">
    <name type="scientific">Pedobacter africanus</name>
    <dbReference type="NCBI Taxonomy" id="151894"/>
    <lineage>
        <taxon>Bacteria</taxon>
        <taxon>Pseudomonadati</taxon>
        <taxon>Bacteroidota</taxon>
        <taxon>Sphingobacteriia</taxon>
        <taxon>Sphingobacteriales</taxon>
        <taxon>Sphingobacteriaceae</taxon>
        <taxon>Pedobacter</taxon>
    </lineage>
</organism>
<dbReference type="InterPro" id="IPR012373">
    <property type="entry name" value="Ferrdict_sens_TM"/>
</dbReference>
<dbReference type="Proteomes" id="UP000192756">
    <property type="component" value="Unassembled WGS sequence"/>
</dbReference>
<dbReference type="Pfam" id="PF04773">
    <property type="entry name" value="FecR"/>
    <property type="match status" value="1"/>
</dbReference>
<dbReference type="Pfam" id="PF16344">
    <property type="entry name" value="FecR_C"/>
    <property type="match status" value="1"/>
</dbReference>
<keyword evidence="1" id="KW-1133">Transmembrane helix</keyword>
<dbReference type="EMBL" id="FWXT01000001">
    <property type="protein sequence ID" value="SMC55113.1"/>
    <property type="molecule type" value="Genomic_DNA"/>
</dbReference>
<sequence>MGTDMENSNEYLDQLIDKYFSGTATLEERSLLERAYSDAAIKSHFDEGKDEHSDRLDGLLSTNYEELILRIRSGKAKRISLWPRIVAAAAAVAVIVIGLIFFKALRYPDALSGSQIVKNDILPGKNTATLTLANGKSIVLSDAKSGVLVDDDKLSYNDGTALLQHDRSLHAGERSMTLSTPRGGTYQITLTDGTKVWLNAASSLTYTARLTRGGQRRVTLNGEAYFEVAKDKSRPFVVESNGQEIEVLGTHFNVNSYKDEPGITTTLLEGSVKIKAGSKHKIIKPGEQAINNSGVIAVRQTDVDNVVDWKNGDFYLNHIEFKTAMRKIARWYDMDIIYDESVPDNMESGGWISRDKPLSAVLKSIESSGLVKFRVEGRKIYVMR</sequence>
<reference evidence="5" key="1">
    <citation type="submission" date="2017-04" db="EMBL/GenBank/DDBJ databases">
        <authorList>
            <person name="Varghese N."/>
            <person name="Submissions S."/>
        </authorList>
    </citation>
    <scope>NUCLEOTIDE SEQUENCE [LARGE SCALE GENOMIC DNA]</scope>
    <source>
        <strain evidence="5">DSM 12126</strain>
    </source>
</reference>
<dbReference type="GO" id="GO:0016989">
    <property type="term" value="F:sigma factor antagonist activity"/>
    <property type="evidence" value="ECO:0007669"/>
    <property type="project" value="TreeGrafter"/>
</dbReference>
<feature type="transmembrane region" description="Helical" evidence="1">
    <location>
        <begin position="81"/>
        <end position="102"/>
    </location>
</feature>
<accession>A0A1W2A3G2</accession>
<keyword evidence="1" id="KW-0812">Transmembrane</keyword>
<dbReference type="Gene3D" id="2.60.120.1440">
    <property type="match status" value="1"/>
</dbReference>
<name>A0A1W2A3G2_9SPHI</name>
<dbReference type="InterPro" id="IPR032508">
    <property type="entry name" value="FecR_C"/>
</dbReference>
<dbReference type="STRING" id="151894.SAMN04488524_1195"/>
<dbReference type="PIRSF" id="PIRSF018266">
    <property type="entry name" value="FecR"/>
    <property type="match status" value="1"/>
</dbReference>
<dbReference type="Gene3D" id="3.55.50.30">
    <property type="match status" value="1"/>
</dbReference>
<keyword evidence="5" id="KW-1185">Reference proteome</keyword>
<keyword evidence="1" id="KW-0472">Membrane</keyword>
<dbReference type="AlphaFoldDB" id="A0A1W2A3G2"/>
<proteinExistence type="predicted"/>
<gene>
    <name evidence="4" type="ORF">SAMN04488524_1195</name>
</gene>
<evidence type="ECO:0000259" key="3">
    <source>
        <dbReference type="Pfam" id="PF16344"/>
    </source>
</evidence>
<dbReference type="PANTHER" id="PTHR30273:SF2">
    <property type="entry name" value="PROTEIN FECR"/>
    <property type="match status" value="1"/>
</dbReference>
<protein>
    <submittedName>
        <fullName evidence="4">FecR family protein</fullName>
    </submittedName>
</protein>
<evidence type="ECO:0000313" key="4">
    <source>
        <dbReference type="EMBL" id="SMC55113.1"/>
    </source>
</evidence>
<evidence type="ECO:0000256" key="1">
    <source>
        <dbReference type="SAM" id="Phobius"/>
    </source>
</evidence>
<dbReference type="InterPro" id="IPR006860">
    <property type="entry name" value="FecR"/>
</dbReference>
<feature type="domain" description="FecR protein" evidence="2">
    <location>
        <begin position="177"/>
        <end position="273"/>
    </location>
</feature>
<feature type="domain" description="Protein FecR C-terminal" evidence="3">
    <location>
        <begin position="314"/>
        <end position="382"/>
    </location>
</feature>